<reference evidence="2" key="1">
    <citation type="journal article" date="2018" name="Nat. Microbiol.">
        <title>Leveraging single-cell genomics to expand the fungal tree of life.</title>
        <authorList>
            <person name="Ahrendt S.R."/>
            <person name="Quandt C.A."/>
            <person name="Ciobanu D."/>
            <person name="Clum A."/>
            <person name="Salamov A."/>
            <person name="Andreopoulos B."/>
            <person name="Cheng J.F."/>
            <person name="Woyke T."/>
            <person name="Pelin A."/>
            <person name="Henrissat B."/>
            <person name="Reynolds N.K."/>
            <person name="Benny G.L."/>
            <person name="Smith M.E."/>
            <person name="James T.Y."/>
            <person name="Grigoriev I.V."/>
        </authorList>
    </citation>
    <scope>NUCLEOTIDE SEQUENCE [LARGE SCALE GENOMIC DNA]</scope>
    <source>
        <strain evidence="2">RSA 1356</strain>
    </source>
</reference>
<evidence type="ECO:0000313" key="2">
    <source>
        <dbReference type="Proteomes" id="UP000271241"/>
    </source>
</evidence>
<dbReference type="PANTHER" id="PTHR10285">
    <property type="entry name" value="URIDINE KINASE"/>
    <property type="match status" value="1"/>
</dbReference>
<dbReference type="Gene3D" id="3.40.50.300">
    <property type="entry name" value="P-loop containing nucleotide triphosphate hydrolases"/>
    <property type="match status" value="1"/>
</dbReference>
<dbReference type="AlphaFoldDB" id="A0A4P9XSB1"/>
<organism evidence="1 2">
    <name type="scientific">Thamnocephalis sphaerospora</name>
    <dbReference type="NCBI Taxonomy" id="78915"/>
    <lineage>
        <taxon>Eukaryota</taxon>
        <taxon>Fungi</taxon>
        <taxon>Fungi incertae sedis</taxon>
        <taxon>Zoopagomycota</taxon>
        <taxon>Zoopagomycotina</taxon>
        <taxon>Zoopagomycetes</taxon>
        <taxon>Zoopagales</taxon>
        <taxon>Sigmoideomycetaceae</taxon>
        <taxon>Thamnocephalis</taxon>
    </lineage>
</organism>
<dbReference type="Proteomes" id="UP000271241">
    <property type="component" value="Unassembled WGS sequence"/>
</dbReference>
<keyword evidence="2" id="KW-1185">Reference proteome</keyword>
<dbReference type="EMBL" id="KZ992551">
    <property type="protein sequence ID" value="RKP08998.1"/>
    <property type="molecule type" value="Genomic_DNA"/>
</dbReference>
<dbReference type="GO" id="GO:0016787">
    <property type="term" value="F:hydrolase activity"/>
    <property type="evidence" value="ECO:0007669"/>
    <property type="project" value="UniProtKB-KW"/>
</dbReference>
<proteinExistence type="predicted"/>
<name>A0A4P9XSB1_9FUNG</name>
<accession>A0A4P9XSB1</accession>
<sequence>MDAVTVGNLADELVPQIATLPPEERFLLGVPGAGKSWLAKRLVAEIDARLGPATAVVAPMDGFHLTKAELAAMPDPALAFERRGADWTFDVQGFVDMAARVKRGEQHPVTAASGPAGRSSSAIAWPGFDHAVGDPVPGSITILPSHRLVVVEGLYLALDRQPWSSVAYDALWLVDVEDWSVARDRLVRRHQEAGIVNSAEEALARAEGNDRTNAELIEAMRRPNVRLLRLASE</sequence>
<protein>
    <submittedName>
        <fullName evidence="1">P-loop containing nucleoside triphosphate hydrolase protein</fullName>
    </submittedName>
</protein>
<dbReference type="SUPFAM" id="SSF52540">
    <property type="entry name" value="P-loop containing nucleoside triphosphate hydrolases"/>
    <property type="match status" value="1"/>
</dbReference>
<evidence type="ECO:0000313" key="1">
    <source>
        <dbReference type="EMBL" id="RKP08998.1"/>
    </source>
</evidence>
<dbReference type="STRING" id="78915.A0A4P9XSB1"/>
<dbReference type="OrthoDB" id="6362633at2759"/>
<dbReference type="InterPro" id="IPR027417">
    <property type="entry name" value="P-loop_NTPase"/>
</dbReference>
<gene>
    <name evidence="1" type="ORF">THASP1DRAFT_29207</name>
</gene>
<keyword evidence="1" id="KW-0378">Hydrolase</keyword>